<evidence type="ECO:0000313" key="3">
    <source>
        <dbReference type="Proteomes" id="UP001143362"/>
    </source>
</evidence>
<protein>
    <submittedName>
        <fullName evidence="2">Uncharacterized protein</fullName>
    </submittedName>
</protein>
<keyword evidence="1" id="KW-1133">Transmembrane helix</keyword>
<keyword evidence="1" id="KW-0472">Membrane</keyword>
<sequence>MLQKFVFWTGALDFVVGGATWAGALADPQPGQFVALMTLGMFLMMAAACLMWASKNIQARYPVIFWQGLVRLTAVSAVIYAVPNGLSETWEYALVAFDGTIGLTYVIGSMRVTGLSLLDCLCCRDASAVASVAGSS</sequence>
<feature type="transmembrane region" description="Helical" evidence="1">
    <location>
        <begin position="5"/>
        <end position="26"/>
    </location>
</feature>
<dbReference type="Proteomes" id="UP001143362">
    <property type="component" value="Unassembled WGS sequence"/>
</dbReference>
<name>A0ABT3TC88_9GAMM</name>
<proteinExistence type="predicted"/>
<dbReference type="RefSeq" id="WP_279243622.1">
    <property type="nucleotide sequence ID" value="NZ_SHNN01000001.1"/>
</dbReference>
<comment type="caution">
    <text evidence="2">The sequence shown here is derived from an EMBL/GenBank/DDBJ whole genome shotgun (WGS) entry which is preliminary data.</text>
</comment>
<dbReference type="EMBL" id="SHNN01000001">
    <property type="protein sequence ID" value="MCX2979624.1"/>
    <property type="molecule type" value="Genomic_DNA"/>
</dbReference>
<reference evidence="2" key="1">
    <citation type="submission" date="2019-02" db="EMBL/GenBank/DDBJ databases">
        <authorList>
            <person name="Li S.-H."/>
        </authorList>
    </citation>
    <scope>NUCLEOTIDE SEQUENCE</scope>
    <source>
        <strain evidence="2">IMCC14734</strain>
    </source>
</reference>
<organism evidence="2 3">
    <name type="scientific">Candidatus Litorirhabdus singularis</name>
    <dbReference type="NCBI Taxonomy" id="2518993"/>
    <lineage>
        <taxon>Bacteria</taxon>
        <taxon>Pseudomonadati</taxon>
        <taxon>Pseudomonadota</taxon>
        <taxon>Gammaproteobacteria</taxon>
        <taxon>Cellvibrionales</taxon>
        <taxon>Halieaceae</taxon>
        <taxon>Candidatus Litorirhabdus</taxon>
    </lineage>
</organism>
<feature type="transmembrane region" description="Helical" evidence="1">
    <location>
        <begin position="89"/>
        <end position="108"/>
    </location>
</feature>
<feature type="transmembrane region" description="Helical" evidence="1">
    <location>
        <begin position="64"/>
        <end position="83"/>
    </location>
</feature>
<keyword evidence="1" id="KW-0812">Transmembrane</keyword>
<feature type="transmembrane region" description="Helical" evidence="1">
    <location>
        <begin position="32"/>
        <end position="52"/>
    </location>
</feature>
<evidence type="ECO:0000313" key="2">
    <source>
        <dbReference type="EMBL" id="MCX2979624.1"/>
    </source>
</evidence>
<keyword evidence="3" id="KW-1185">Reference proteome</keyword>
<evidence type="ECO:0000256" key="1">
    <source>
        <dbReference type="SAM" id="Phobius"/>
    </source>
</evidence>
<gene>
    <name evidence="2" type="ORF">EYC98_01970</name>
</gene>
<accession>A0ABT3TC88</accession>